<dbReference type="SUPFAM" id="SSF56219">
    <property type="entry name" value="DNase I-like"/>
    <property type="match status" value="1"/>
</dbReference>
<dbReference type="PANTHER" id="PTHR16320:SF1">
    <property type="entry name" value="SPHINGOMYELINASE DDB_G0288017"/>
    <property type="match status" value="1"/>
</dbReference>
<dbReference type="InterPro" id="IPR036691">
    <property type="entry name" value="Endo/exonu/phosph_ase_sf"/>
</dbReference>
<proteinExistence type="predicted"/>
<dbReference type="Gene3D" id="3.60.10.10">
    <property type="entry name" value="Endonuclease/exonuclease/phosphatase"/>
    <property type="match status" value="1"/>
</dbReference>
<feature type="domain" description="Jacalin-type lectin" evidence="2">
    <location>
        <begin position="307"/>
        <end position="437"/>
    </location>
</feature>
<name>A0A6A6X719_9PLEO</name>
<protein>
    <submittedName>
        <fullName evidence="3">Mannose-binding lectin</fullName>
    </submittedName>
</protein>
<dbReference type="GO" id="GO:0016791">
    <property type="term" value="F:phosphatase activity"/>
    <property type="evidence" value="ECO:0007669"/>
    <property type="project" value="InterPro"/>
</dbReference>
<accession>A0A6A6X719</accession>
<dbReference type="OrthoDB" id="40902at2759"/>
<keyword evidence="4" id="KW-1185">Reference proteome</keyword>
<dbReference type="SUPFAM" id="SSF51101">
    <property type="entry name" value="Mannose-binding lectins"/>
    <property type="match status" value="1"/>
</dbReference>
<dbReference type="Proteomes" id="UP000799757">
    <property type="component" value="Unassembled WGS sequence"/>
</dbReference>
<dbReference type="InterPro" id="IPR001229">
    <property type="entry name" value="Jacalin-like_lectin_dom"/>
</dbReference>
<dbReference type="GO" id="GO:0004767">
    <property type="term" value="F:sphingomyelin phosphodiesterase activity"/>
    <property type="evidence" value="ECO:0007669"/>
    <property type="project" value="InterPro"/>
</dbReference>
<keyword evidence="3" id="KW-0430">Lectin</keyword>
<dbReference type="InterPro" id="IPR036404">
    <property type="entry name" value="Jacalin-like_lectin_dom_sf"/>
</dbReference>
<dbReference type="GO" id="GO:0005737">
    <property type="term" value="C:cytoplasm"/>
    <property type="evidence" value="ECO:0007669"/>
    <property type="project" value="TreeGrafter"/>
</dbReference>
<dbReference type="InterPro" id="IPR038772">
    <property type="entry name" value="Sph/SMPD2-like"/>
</dbReference>
<dbReference type="PANTHER" id="PTHR16320">
    <property type="entry name" value="SPHINGOMYELINASE FAMILY MEMBER"/>
    <property type="match status" value="1"/>
</dbReference>
<evidence type="ECO:0000256" key="1">
    <source>
        <dbReference type="SAM" id="SignalP"/>
    </source>
</evidence>
<organism evidence="3 4">
    <name type="scientific">Melanomma pulvis-pyrius CBS 109.77</name>
    <dbReference type="NCBI Taxonomy" id="1314802"/>
    <lineage>
        <taxon>Eukaryota</taxon>
        <taxon>Fungi</taxon>
        <taxon>Dikarya</taxon>
        <taxon>Ascomycota</taxon>
        <taxon>Pezizomycotina</taxon>
        <taxon>Dothideomycetes</taxon>
        <taxon>Pleosporomycetidae</taxon>
        <taxon>Pleosporales</taxon>
        <taxon>Melanommataceae</taxon>
        <taxon>Melanomma</taxon>
    </lineage>
</organism>
<sequence>MLSLPLSLLLAASTTLAAPTAGTFNILTLNVAGLPAILNGNDIPGDKTVNTGLIGQYFSTYNFSIIHVQEDFNYHAALYETDDHPYRTATSGGVPFGSGLNTLSNFDWIDLERTKWDTCSSSGGDCLTPKGFTFMRVKVSEGVWIDAYNVHTDAGIEASDLTARASNLQQVSTHIKAYSSSNPVLVFGDSNSRYTRAGDIPSIFTTANGMTDPWISLALSGKTPVAGTDALLCENPSATTACEIVDKVWYRGSPAVTLTATQFRYAGSMFLQPDGNVLSDHDPVLVDFSWSLGAKLRLSDPYGGPHGDFFNDLDTLSSISAPAVSTITLRGGNRVDSVSVALTSGQTLAHGGSGGTAASLTLAAGETLVSATVCQGQYSSQTRIFYIEVTSSKGRVVSTGKKTSECMTRTADAGWAITGFVGRSGDEVDRVGFVFSKV</sequence>
<evidence type="ECO:0000313" key="4">
    <source>
        <dbReference type="Proteomes" id="UP000799757"/>
    </source>
</evidence>
<dbReference type="Pfam" id="PF01419">
    <property type="entry name" value="Jacalin"/>
    <property type="match status" value="1"/>
</dbReference>
<dbReference type="GO" id="GO:0030246">
    <property type="term" value="F:carbohydrate binding"/>
    <property type="evidence" value="ECO:0007669"/>
    <property type="project" value="UniProtKB-KW"/>
</dbReference>
<evidence type="ECO:0000313" key="3">
    <source>
        <dbReference type="EMBL" id="KAF2792310.1"/>
    </source>
</evidence>
<dbReference type="EMBL" id="MU001976">
    <property type="protein sequence ID" value="KAF2792310.1"/>
    <property type="molecule type" value="Genomic_DNA"/>
</dbReference>
<dbReference type="Pfam" id="PF22669">
    <property type="entry name" value="Exo_endo_phos2"/>
    <property type="match status" value="1"/>
</dbReference>
<feature type="signal peptide" evidence="1">
    <location>
        <begin position="1"/>
        <end position="17"/>
    </location>
</feature>
<gene>
    <name evidence="3" type="ORF">K505DRAFT_307906</name>
</gene>
<dbReference type="InterPro" id="IPR000300">
    <property type="entry name" value="IPPc"/>
</dbReference>
<dbReference type="GO" id="GO:0046856">
    <property type="term" value="P:phosphatidylinositol dephosphorylation"/>
    <property type="evidence" value="ECO:0007669"/>
    <property type="project" value="InterPro"/>
</dbReference>
<keyword evidence="1" id="KW-0732">Signal</keyword>
<dbReference type="CDD" id="cd09615">
    <property type="entry name" value="Jacalin_EEP"/>
    <property type="match status" value="1"/>
</dbReference>
<dbReference type="AlphaFoldDB" id="A0A6A6X719"/>
<evidence type="ECO:0000259" key="2">
    <source>
        <dbReference type="SMART" id="SM00915"/>
    </source>
</evidence>
<dbReference type="SMART" id="SM00915">
    <property type="entry name" value="Jacalin"/>
    <property type="match status" value="1"/>
</dbReference>
<dbReference type="Gene3D" id="2.100.10.30">
    <property type="entry name" value="Jacalin-like lectin domain"/>
    <property type="match status" value="1"/>
</dbReference>
<feature type="chain" id="PRO_5025409634" evidence="1">
    <location>
        <begin position="18"/>
        <end position="438"/>
    </location>
</feature>
<reference evidence="3" key="1">
    <citation type="journal article" date="2020" name="Stud. Mycol.">
        <title>101 Dothideomycetes genomes: a test case for predicting lifestyles and emergence of pathogens.</title>
        <authorList>
            <person name="Haridas S."/>
            <person name="Albert R."/>
            <person name="Binder M."/>
            <person name="Bloem J."/>
            <person name="Labutti K."/>
            <person name="Salamov A."/>
            <person name="Andreopoulos B."/>
            <person name="Baker S."/>
            <person name="Barry K."/>
            <person name="Bills G."/>
            <person name="Bluhm B."/>
            <person name="Cannon C."/>
            <person name="Castanera R."/>
            <person name="Culley D."/>
            <person name="Daum C."/>
            <person name="Ezra D."/>
            <person name="Gonzalez J."/>
            <person name="Henrissat B."/>
            <person name="Kuo A."/>
            <person name="Liang C."/>
            <person name="Lipzen A."/>
            <person name="Lutzoni F."/>
            <person name="Magnuson J."/>
            <person name="Mondo S."/>
            <person name="Nolan M."/>
            <person name="Ohm R."/>
            <person name="Pangilinan J."/>
            <person name="Park H.-J."/>
            <person name="Ramirez L."/>
            <person name="Alfaro M."/>
            <person name="Sun H."/>
            <person name="Tritt A."/>
            <person name="Yoshinaga Y."/>
            <person name="Zwiers L.-H."/>
            <person name="Turgeon B."/>
            <person name="Goodwin S."/>
            <person name="Spatafora J."/>
            <person name="Crous P."/>
            <person name="Grigoriev I."/>
        </authorList>
    </citation>
    <scope>NUCLEOTIDE SEQUENCE</scope>
    <source>
        <strain evidence="3">CBS 109.77</strain>
    </source>
</reference>